<dbReference type="Proteomes" id="UP001462640">
    <property type="component" value="Unassembled WGS sequence"/>
</dbReference>
<evidence type="ECO:0000256" key="7">
    <source>
        <dbReference type="ARBA" id="ARBA00022833"/>
    </source>
</evidence>
<evidence type="ECO:0000256" key="6">
    <source>
        <dbReference type="ARBA" id="ARBA00022692"/>
    </source>
</evidence>
<evidence type="ECO:0000256" key="2">
    <source>
        <dbReference type="ARBA" id="ARBA00009765"/>
    </source>
</evidence>
<dbReference type="SUPFAM" id="SSF143865">
    <property type="entry name" value="CorA soluble domain-like"/>
    <property type="match status" value="1"/>
</dbReference>
<gene>
    <name evidence="12" type="ORF">ABDJ40_01530</name>
</gene>
<dbReference type="PANTHER" id="PTHR46494">
    <property type="entry name" value="CORA FAMILY METAL ION TRANSPORTER (EUROFUNG)"/>
    <property type="match status" value="1"/>
</dbReference>
<evidence type="ECO:0000313" key="13">
    <source>
        <dbReference type="Proteomes" id="UP001462640"/>
    </source>
</evidence>
<dbReference type="CDD" id="cd12834">
    <property type="entry name" value="ZntB_u1"/>
    <property type="match status" value="1"/>
</dbReference>
<feature type="transmembrane region" description="Helical" evidence="11">
    <location>
        <begin position="284"/>
        <end position="306"/>
    </location>
</feature>
<comment type="similarity">
    <text evidence="2">Belongs to the CorA metal ion transporter (MIT) (TC 1.A.35) family.</text>
</comment>
<keyword evidence="13" id="KW-1185">Reference proteome</keyword>
<comment type="caution">
    <text evidence="12">The sequence shown here is derived from an EMBL/GenBank/DDBJ whole genome shotgun (WGS) entry which is preliminary data.</text>
</comment>
<proteinExistence type="inferred from homology"/>
<keyword evidence="5" id="KW-0997">Cell inner membrane</keyword>
<evidence type="ECO:0000256" key="11">
    <source>
        <dbReference type="SAM" id="Phobius"/>
    </source>
</evidence>
<keyword evidence="10 11" id="KW-0472">Membrane</keyword>
<dbReference type="InterPro" id="IPR045863">
    <property type="entry name" value="CorA_TM1_TM2"/>
</dbReference>
<evidence type="ECO:0000256" key="8">
    <source>
        <dbReference type="ARBA" id="ARBA00022989"/>
    </source>
</evidence>
<dbReference type="RefSeq" id="WP_347605193.1">
    <property type="nucleotide sequence ID" value="NZ_JBDPZC010000001.1"/>
</dbReference>
<dbReference type="InterPro" id="IPR045861">
    <property type="entry name" value="CorA_cytoplasmic_dom"/>
</dbReference>
<dbReference type="Pfam" id="PF01544">
    <property type="entry name" value="CorA"/>
    <property type="match status" value="1"/>
</dbReference>
<evidence type="ECO:0000256" key="3">
    <source>
        <dbReference type="ARBA" id="ARBA00022448"/>
    </source>
</evidence>
<keyword evidence="6 11" id="KW-0812">Transmembrane</keyword>
<dbReference type="Gene3D" id="1.20.58.340">
    <property type="entry name" value="Magnesium transport protein CorA, transmembrane region"/>
    <property type="match status" value="2"/>
</dbReference>
<evidence type="ECO:0000256" key="4">
    <source>
        <dbReference type="ARBA" id="ARBA00022475"/>
    </source>
</evidence>
<dbReference type="EMBL" id="JBDPZC010000001">
    <property type="protein sequence ID" value="MEO3711441.1"/>
    <property type="molecule type" value="Genomic_DNA"/>
</dbReference>
<keyword evidence="7" id="KW-0862">Zinc</keyword>
<reference evidence="12 13" key="1">
    <citation type="submission" date="2024-05" db="EMBL/GenBank/DDBJ databases">
        <title>Roseateles sp. 2.12 16S ribosomal RNA gene Genome sequencing and assembly.</title>
        <authorList>
            <person name="Woo H."/>
        </authorList>
    </citation>
    <scope>NUCLEOTIDE SEQUENCE [LARGE SCALE GENOMIC DNA]</scope>
    <source>
        <strain evidence="12 13">2.12</strain>
    </source>
</reference>
<name>A0ABV0G8Q4_9BURK</name>
<evidence type="ECO:0000256" key="10">
    <source>
        <dbReference type="ARBA" id="ARBA00023136"/>
    </source>
</evidence>
<evidence type="ECO:0000256" key="9">
    <source>
        <dbReference type="ARBA" id="ARBA00023065"/>
    </source>
</evidence>
<accession>A0ABV0G8Q4</accession>
<dbReference type="PANTHER" id="PTHR46494:SF3">
    <property type="entry name" value="ZINC TRANSPORT PROTEIN ZNTB"/>
    <property type="match status" value="1"/>
</dbReference>
<evidence type="ECO:0000313" key="12">
    <source>
        <dbReference type="EMBL" id="MEO3711441.1"/>
    </source>
</evidence>
<comment type="subcellular location">
    <subcellularLocation>
        <location evidence="1">Cell membrane</location>
        <topology evidence="1">Multi-pass membrane protein</topology>
    </subcellularLocation>
</comment>
<sequence length="349" mass="38041">MPNENPNPAPATAQLPSYGASEQGLICAYRFDAGGQASALGQVPSPQVLAEAPPGFVWLHVNLSHAGALQTLRQAGMLDDELLAAMQQGSRATRIERQGETLFAVVNDVTFDFSFDPDDIATLWVHVRPGCVLSARRQPLRSVDRLRMAVKRGEGLRSPIALLDHLLQDQADELQAIVRRTADRIDDIEDELLRGRHARHAGEVAHLRRVLVRLQRLLAPEPSALARTLAHPPAWATDEDRAQLQRASEEFALVLRDAAALQERIKLMQDETAARQAEENNRSLFTLTVVTVLALPINLVSGLLGMNVGGIPLADHGQGFWIMLALIAALTGLATVLVRRQVRGARDGG</sequence>
<keyword evidence="8 11" id="KW-1133">Transmembrane helix</keyword>
<evidence type="ECO:0000256" key="1">
    <source>
        <dbReference type="ARBA" id="ARBA00004651"/>
    </source>
</evidence>
<organism evidence="12 13">
    <name type="scientific">Roseateles flavus</name>
    <dbReference type="NCBI Taxonomy" id="3149041"/>
    <lineage>
        <taxon>Bacteria</taxon>
        <taxon>Pseudomonadati</taxon>
        <taxon>Pseudomonadota</taxon>
        <taxon>Betaproteobacteria</taxon>
        <taxon>Burkholderiales</taxon>
        <taxon>Sphaerotilaceae</taxon>
        <taxon>Roseateles</taxon>
    </lineage>
</organism>
<keyword evidence="9" id="KW-0406">Ion transport</keyword>
<protein>
    <submittedName>
        <fullName evidence="12">Transporter</fullName>
    </submittedName>
</protein>
<keyword evidence="3" id="KW-0813">Transport</keyword>
<keyword evidence="4" id="KW-1003">Cell membrane</keyword>
<feature type="transmembrane region" description="Helical" evidence="11">
    <location>
        <begin position="318"/>
        <end position="338"/>
    </location>
</feature>
<dbReference type="Gene3D" id="3.30.460.20">
    <property type="entry name" value="CorA soluble domain-like"/>
    <property type="match status" value="1"/>
</dbReference>
<dbReference type="SUPFAM" id="SSF144083">
    <property type="entry name" value="Magnesium transport protein CorA, transmembrane region"/>
    <property type="match status" value="1"/>
</dbReference>
<evidence type="ECO:0000256" key="5">
    <source>
        <dbReference type="ARBA" id="ARBA00022519"/>
    </source>
</evidence>
<dbReference type="InterPro" id="IPR002523">
    <property type="entry name" value="MgTranspt_CorA/ZnTranspt_ZntB"/>
</dbReference>